<reference evidence="2 3" key="1">
    <citation type="journal article" date="2021" name="Elife">
        <title>Chloroplast acquisition without the gene transfer in kleptoplastic sea slugs, Plakobranchus ocellatus.</title>
        <authorList>
            <person name="Maeda T."/>
            <person name="Takahashi S."/>
            <person name="Yoshida T."/>
            <person name="Shimamura S."/>
            <person name="Takaki Y."/>
            <person name="Nagai Y."/>
            <person name="Toyoda A."/>
            <person name="Suzuki Y."/>
            <person name="Arimoto A."/>
            <person name="Ishii H."/>
            <person name="Satoh N."/>
            <person name="Nishiyama T."/>
            <person name="Hasebe M."/>
            <person name="Maruyama T."/>
            <person name="Minagawa J."/>
            <person name="Obokata J."/>
            <person name="Shigenobu S."/>
        </authorList>
    </citation>
    <scope>NUCLEOTIDE SEQUENCE [LARGE SCALE GENOMIC DNA]</scope>
</reference>
<feature type="transmembrane region" description="Helical" evidence="1">
    <location>
        <begin position="87"/>
        <end position="110"/>
    </location>
</feature>
<evidence type="ECO:0000313" key="2">
    <source>
        <dbReference type="EMBL" id="GFO02571.1"/>
    </source>
</evidence>
<name>A0AAV4A300_9GAST</name>
<feature type="transmembrane region" description="Helical" evidence="1">
    <location>
        <begin position="38"/>
        <end position="57"/>
    </location>
</feature>
<gene>
    <name evidence="2" type="ORF">PoB_002907600</name>
</gene>
<evidence type="ECO:0000313" key="3">
    <source>
        <dbReference type="Proteomes" id="UP000735302"/>
    </source>
</evidence>
<evidence type="ECO:0000256" key="1">
    <source>
        <dbReference type="SAM" id="Phobius"/>
    </source>
</evidence>
<dbReference type="AlphaFoldDB" id="A0AAV4A300"/>
<keyword evidence="1" id="KW-1133">Transmembrane helix</keyword>
<proteinExistence type="predicted"/>
<keyword evidence="3" id="KW-1185">Reference proteome</keyword>
<dbReference type="Proteomes" id="UP000735302">
    <property type="component" value="Unassembled WGS sequence"/>
</dbReference>
<keyword evidence="1" id="KW-0472">Membrane</keyword>
<accession>A0AAV4A300</accession>
<comment type="caution">
    <text evidence="2">The sequence shown here is derived from an EMBL/GenBank/DDBJ whole genome shotgun (WGS) entry which is preliminary data.</text>
</comment>
<dbReference type="EMBL" id="BLXT01003611">
    <property type="protein sequence ID" value="GFO02571.1"/>
    <property type="molecule type" value="Genomic_DNA"/>
</dbReference>
<organism evidence="2 3">
    <name type="scientific">Plakobranchus ocellatus</name>
    <dbReference type="NCBI Taxonomy" id="259542"/>
    <lineage>
        <taxon>Eukaryota</taxon>
        <taxon>Metazoa</taxon>
        <taxon>Spiralia</taxon>
        <taxon>Lophotrochozoa</taxon>
        <taxon>Mollusca</taxon>
        <taxon>Gastropoda</taxon>
        <taxon>Heterobranchia</taxon>
        <taxon>Euthyneura</taxon>
        <taxon>Panpulmonata</taxon>
        <taxon>Sacoglossa</taxon>
        <taxon>Placobranchoidea</taxon>
        <taxon>Plakobranchidae</taxon>
        <taxon>Plakobranchus</taxon>
    </lineage>
</organism>
<sequence length="113" mass="12418">MNGAAQSLTSPWKSSVGYDITEEDVGILRLELKAARRFSSVALYCLFSTSVLLTLQVRAELLEGKLFSHKLYVLPSSPSEAPRSGHIVFVIVPVLLFVLVRPVVAFLIGFPLE</sequence>
<protein>
    <submittedName>
        <fullName evidence="2">Uncharacterized protein</fullName>
    </submittedName>
</protein>
<keyword evidence="1" id="KW-0812">Transmembrane</keyword>